<organism evidence="1 2">
    <name type="scientific">Nocardia aurea</name>
    <dbReference type="NCBI Taxonomy" id="2144174"/>
    <lineage>
        <taxon>Bacteria</taxon>
        <taxon>Bacillati</taxon>
        <taxon>Actinomycetota</taxon>
        <taxon>Actinomycetes</taxon>
        <taxon>Mycobacteriales</taxon>
        <taxon>Nocardiaceae</taxon>
        <taxon>Nocardia</taxon>
    </lineage>
</organism>
<evidence type="ECO:0008006" key="3">
    <source>
        <dbReference type="Google" id="ProtNLM"/>
    </source>
</evidence>
<reference evidence="1 2" key="1">
    <citation type="submission" date="2024-06" db="EMBL/GenBank/DDBJ databases">
        <title>The Natural Products Discovery Center: Release of the First 8490 Sequenced Strains for Exploring Actinobacteria Biosynthetic Diversity.</title>
        <authorList>
            <person name="Kalkreuter E."/>
            <person name="Kautsar S.A."/>
            <person name="Yang D."/>
            <person name="Bader C.D."/>
            <person name="Teijaro C.N."/>
            <person name="Fluegel L."/>
            <person name="Davis C.M."/>
            <person name="Simpson J.R."/>
            <person name="Lauterbach L."/>
            <person name="Steele A.D."/>
            <person name="Gui C."/>
            <person name="Meng S."/>
            <person name="Li G."/>
            <person name="Viehrig K."/>
            <person name="Ye F."/>
            <person name="Su P."/>
            <person name="Kiefer A.F."/>
            <person name="Nichols A."/>
            <person name="Cepeda A.J."/>
            <person name="Yan W."/>
            <person name="Fan B."/>
            <person name="Jiang Y."/>
            <person name="Adhikari A."/>
            <person name="Zheng C.-J."/>
            <person name="Schuster L."/>
            <person name="Cowan T.M."/>
            <person name="Smanski M.J."/>
            <person name="Chevrette M.G."/>
            <person name="De Carvalho L.P.S."/>
            <person name="Shen B."/>
        </authorList>
    </citation>
    <scope>NUCLEOTIDE SEQUENCE [LARGE SCALE GENOMIC DNA]</scope>
    <source>
        <strain evidence="1 2">NPDC050403</strain>
    </source>
</reference>
<name>A0ABV3FT81_9NOCA</name>
<keyword evidence="2" id="KW-1185">Reference proteome</keyword>
<dbReference type="InterPro" id="IPR038078">
    <property type="entry name" value="PhoU-like_sf"/>
</dbReference>
<dbReference type="EMBL" id="JBFAKC010000005">
    <property type="protein sequence ID" value="MEV0708639.1"/>
    <property type="molecule type" value="Genomic_DNA"/>
</dbReference>
<sequence>MGSSGQSTLLQVQTLFAGAAAVIVESASILTEFSDPPVDPGNIQRRLRILETDSAVIARRIQDLLDADQADTSRHSELSRLSYMLDLVIDHLGVVADVARMHDLIAVPDELVDLITILLGCAQLTAVYIAALRGRHRELHCATMRYRAEDGLRIGEEFLLHRPARAYTQSALLEICGALNRAAHSFHQVADALHTMDTLA</sequence>
<protein>
    <recommendedName>
        <fullName evidence="3">DUF47 family protein</fullName>
    </recommendedName>
</protein>
<evidence type="ECO:0000313" key="2">
    <source>
        <dbReference type="Proteomes" id="UP001551695"/>
    </source>
</evidence>
<proteinExistence type="predicted"/>
<dbReference type="Proteomes" id="UP001551695">
    <property type="component" value="Unassembled WGS sequence"/>
</dbReference>
<accession>A0ABV3FT81</accession>
<dbReference type="Gene3D" id="1.20.58.220">
    <property type="entry name" value="Phosphate transport system protein phou homolog 2, domain 2"/>
    <property type="match status" value="1"/>
</dbReference>
<dbReference type="RefSeq" id="WP_109530265.1">
    <property type="nucleotide sequence ID" value="NZ_JBEXKW010000079.1"/>
</dbReference>
<comment type="caution">
    <text evidence="1">The sequence shown here is derived from an EMBL/GenBank/DDBJ whole genome shotgun (WGS) entry which is preliminary data.</text>
</comment>
<gene>
    <name evidence="1" type="ORF">AB0I48_13825</name>
</gene>
<evidence type="ECO:0000313" key="1">
    <source>
        <dbReference type="EMBL" id="MEV0708639.1"/>
    </source>
</evidence>